<dbReference type="AlphaFoldDB" id="A0A4P2Q2C6"/>
<dbReference type="Pfam" id="PF22178">
    <property type="entry name" value="Gp5_trimer_C"/>
    <property type="match status" value="1"/>
</dbReference>
<dbReference type="Gene3D" id="4.10.220.110">
    <property type="match status" value="1"/>
</dbReference>
<evidence type="ECO:0000256" key="1">
    <source>
        <dbReference type="ARBA" id="ARBA00005558"/>
    </source>
</evidence>
<dbReference type="Pfam" id="PF05954">
    <property type="entry name" value="Phage_GPD"/>
    <property type="match status" value="1"/>
</dbReference>
<evidence type="ECO:0000313" key="4">
    <source>
        <dbReference type="EMBL" id="AUX23118.1"/>
    </source>
</evidence>
<dbReference type="Gene3D" id="2.30.110.50">
    <property type="match status" value="1"/>
</dbReference>
<dbReference type="NCBIfam" id="TIGR03361">
    <property type="entry name" value="VI_Rhs_Vgr"/>
    <property type="match status" value="1"/>
</dbReference>
<organism evidence="4 5">
    <name type="scientific">Sorangium cellulosum</name>
    <name type="common">Polyangium cellulosum</name>
    <dbReference type="NCBI Taxonomy" id="56"/>
    <lineage>
        <taxon>Bacteria</taxon>
        <taxon>Pseudomonadati</taxon>
        <taxon>Myxococcota</taxon>
        <taxon>Polyangia</taxon>
        <taxon>Polyangiales</taxon>
        <taxon>Polyangiaceae</taxon>
        <taxon>Sorangium</taxon>
    </lineage>
</organism>
<dbReference type="NCBIfam" id="TIGR01646">
    <property type="entry name" value="vgr_GE"/>
    <property type="match status" value="1"/>
</dbReference>
<feature type="domain" description="Gp5/Type VI secretion system Vgr C-terminal trimerisation" evidence="3">
    <location>
        <begin position="479"/>
        <end position="581"/>
    </location>
</feature>
<dbReference type="RefSeq" id="WP_129348179.1">
    <property type="nucleotide sequence ID" value="NZ_CP012670.1"/>
</dbReference>
<dbReference type="Pfam" id="PF04717">
    <property type="entry name" value="Phage_base_V"/>
    <property type="match status" value="1"/>
</dbReference>
<dbReference type="Gene3D" id="2.40.50.230">
    <property type="entry name" value="Gp5 N-terminal domain"/>
    <property type="match status" value="1"/>
</dbReference>
<dbReference type="SUPFAM" id="SSF69255">
    <property type="entry name" value="gp5 N-terminal domain-like"/>
    <property type="match status" value="1"/>
</dbReference>
<proteinExistence type="inferred from homology"/>
<accession>A0A4P2Q2C6</accession>
<evidence type="ECO:0000313" key="5">
    <source>
        <dbReference type="Proteomes" id="UP000295781"/>
    </source>
</evidence>
<dbReference type="Gene3D" id="3.55.50.10">
    <property type="entry name" value="Baseplate protein-like domains"/>
    <property type="match status" value="1"/>
</dbReference>
<dbReference type="SUPFAM" id="SSF69349">
    <property type="entry name" value="Phage fibre proteins"/>
    <property type="match status" value="1"/>
</dbReference>
<comment type="similarity">
    <text evidence="1">Belongs to the VgrG protein family.</text>
</comment>
<evidence type="ECO:0000259" key="3">
    <source>
        <dbReference type="Pfam" id="PF22178"/>
    </source>
</evidence>
<dbReference type="SUPFAM" id="SSF69279">
    <property type="entry name" value="Phage tail proteins"/>
    <property type="match status" value="2"/>
</dbReference>
<name>A0A4P2Q2C6_SORCE</name>
<gene>
    <name evidence="4" type="ORF">SOCEGT47_036370</name>
</gene>
<protein>
    <submittedName>
        <fullName evidence="4">Uncharacterized protein</fullName>
    </submittedName>
</protein>
<dbReference type="InterPro" id="IPR054030">
    <property type="entry name" value="Gp5_Vgr_C"/>
</dbReference>
<dbReference type="InterPro" id="IPR006533">
    <property type="entry name" value="T6SS_Vgr_RhsGE"/>
</dbReference>
<dbReference type="EMBL" id="CP012670">
    <property type="protein sequence ID" value="AUX23118.1"/>
    <property type="molecule type" value="Genomic_DNA"/>
</dbReference>
<feature type="domain" description="Gp5/Type VI secretion system Vgr protein OB-fold" evidence="2">
    <location>
        <begin position="395"/>
        <end position="462"/>
    </location>
</feature>
<dbReference type="OrthoDB" id="5482463at2"/>
<dbReference type="Proteomes" id="UP000295781">
    <property type="component" value="Chromosome"/>
</dbReference>
<dbReference type="InterPro" id="IPR006531">
    <property type="entry name" value="Gp5/Vgr_OB"/>
</dbReference>
<dbReference type="InterPro" id="IPR037026">
    <property type="entry name" value="Vgr_OB-fold_dom_sf"/>
</dbReference>
<reference evidence="4 5" key="1">
    <citation type="submission" date="2015-09" db="EMBL/GenBank/DDBJ databases">
        <title>Sorangium comparison.</title>
        <authorList>
            <person name="Zaburannyi N."/>
            <person name="Bunk B."/>
            <person name="Overmann J."/>
            <person name="Mueller R."/>
        </authorList>
    </citation>
    <scope>NUCLEOTIDE SEQUENCE [LARGE SCALE GENOMIC DNA]</scope>
    <source>
        <strain evidence="4 5">So ceGT47</strain>
    </source>
</reference>
<dbReference type="InterPro" id="IPR017847">
    <property type="entry name" value="T6SS_RhsGE_Vgr_subset"/>
</dbReference>
<sequence length="776" mass="83874">MTTPSSHLLSVQIASGDALDVRKFQVTEQISKLFSVTLLVHSPNPDIDFDAVVGYPASFTMHFGVEVPASRTWSGICTSLQQVAVEPDGLSTYQIEIAPPLWFLTQRRRNRMFQRLSELEIVEQILGEWSAPFDRRISLEHKKRKYRVQYGESDFAFLSRMLEDAGISFYFDAASGDSKLVLCDAPQGDEARRPIRFLDAPGGNDIEHVTAVRIGRRVRPGKYTLRDQDYRRPPAYRLMQSKTDGTAPEQNLERYHYVPGAFLFESAKGDDTPVADDKGKYRAEERAGAEMAQRRLAAKRATARTVEFATNCHDLAPGMVVTFLDHPKSEVAPGKKLLVTSAELSGTYGGEWTHACRAVSAEVPYHPPLSTTKPKTQGIETATVVGPPGETIHVDEFGRVRVLFHWDLEGKGDDDSSCWIPVSQTGAGGGFGHMNIPRVGQEVIVDFLGGDPDRPVVVGRVYTNLQKVPYSLPAQKTQSGWRTQTIGGSGYNEIMFDDAPGSELMRVQAERDATILVKHDESVTICNDRTTTVGNNDSLTVGNDRTHTVGNNESIQIGNNQTVVIGVNQSITVGADQTITLPAGNQTETITGDRTFTLTGDLTETIVGDSTLTQTGTQTEVVKGDSSRTQTGNHTVTLKGDRTHIQAGSQTELQAGAQTSLLLGDRTEVQIGGRKDFQLGSRLDVQLGGTTRVQIGTLSDSVIGARTTGTSADSTEDVGAAKTVTAGTWTVNTGAAKVDGGASFEAKGAAVKVTGGSINIEASGETVIKGSIIRLN</sequence>
<evidence type="ECO:0000259" key="2">
    <source>
        <dbReference type="Pfam" id="PF04717"/>
    </source>
</evidence>